<evidence type="ECO:0000313" key="3">
    <source>
        <dbReference type="Proteomes" id="UP001356427"/>
    </source>
</evidence>
<sequence length="81" mass="9584">MMVTGGREERPPRAAPTEPTDRRETRAEPPTDNWLKGESRKVSQESSRRCQSEIYRNYNYFNSLSRWNKVNDRRCFTLSDA</sequence>
<accession>A0AAN8LNV0</accession>
<proteinExistence type="predicted"/>
<dbReference type="AlphaFoldDB" id="A0AAN8LNV0"/>
<gene>
    <name evidence="2" type="ORF">J4Q44_G00176160</name>
</gene>
<keyword evidence="3" id="KW-1185">Reference proteome</keyword>
<feature type="compositionally biased region" description="Basic and acidic residues" evidence="1">
    <location>
        <begin position="1"/>
        <end position="12"/>
    </location>
</feature>
<reference evidence="2 3" key="1">
    <citation type="submission" date="2021-04" db="EMBL/GenBank/DDBJ databases">
        <authorList>
            <person name="De Guttry C."/>
            <person name="Zahm M."/>
            <person name="Klopp C."/>
            <person name="Cabau C."/>
            <person name="Louis A."/>
            <person name="Berthelot C."/>
            <person name="Parey E."/>
            <person name="Roest Crollius H."/>
            <person name="Montfort J."/>
            <person name="Robinson-Rechavi M."/>
            <person name="Bucao C."/>
            <person name="Bouchez O."/>
            <person name="Gislard M."/>
            <person name="Lluch J."/>
            <person name="Milhes M."/>
            <person name="Lampietro C."/>
            <person name="Lopez Roques C."/>
            <person name="Donnadieu C."/>
            <person name="Braasch I."/>
            <person name="Desvignes T."/>
            <person name="Postlethwait J."/>
            <person name="Bobe J."/>
            <person name="Wedekind C."/>
            <person name="Guiguen Y."/>
        </authorList>
    </citation>
    <scope>NUCLEOTIDE SEQUENCE [LARGE SCALE GENOMIC DNA]</scope>
    <source>
        <strain evidence="2">Cs_M1</strain>
        <tissue evidence="2">Blood</tissue>
    </source>
</reference>
<comment type="caution">
    <text evidence="2">The sequence shown here is derived from an EMBL/GenBank/DDBJ whole genome shotgun (WGS) entry which is preliminary data.</text>
</comment>
<dbReference type="EMBL" id="JAGTTL010000015">
    <property type="protein sequence ID" value="KAK6311952.1"/>
    <property type="molecule type" value="Genomic_DNA"/>
</dbReference>
<protein>
    <submittedName>
        <fullName evidence="2">Uncharacterized protein</fullName>
    </submittedName>
</protein>
<name>A0AAN8LNV0_9TELE</name>
<evidence type="ECO:0000313" key="2">
    <source>
        <dbReference type="EMBL" id="KAK6311952.1"/>
    </source>
</evidence>
<organism evidence="2 3">
    <name type="scientific">Coregonus suidteri</name>
    <dbReference type="NCBI Taxonomy" id="861788"/>
    <lineage>
        <taxon>Eukaryota</taxon>
        <taxon>Metazoa</taxon>
        <taxon>Chordata</taxon>
        <taxon>Craniata</taxon>
        <taxon>Vertebrata</taxon>
        <taxon>Euteleostomi</taxon>
        <taxon>Actinopterygii</taxon>
        <taxon>Neopterygii</taxon>
        <taxon>Teleostei</taxon>
        <taxon>Protacanthopterygii</taxon>
        <taxon>Salmoniformes</taxon>
        <taxon>Salmonidae</taxon>
        <taxon>Coregoninae</taxon>
        <taxon>Coregonus</taxon>
    </lineage>
</organism>
<feature type="compositionally biased region" description="Basic and acidic residues" evidence="1">
    <location>
        <begin position="19"/>
        <end position="47"/>
    </location>
</feature>
<dbReference type="Proteomes" id="UP001356427">
    <property type="component" value="Unassembled WGS sequence"/>
</dbReference>
<feature type="region of interest" description="Disordered" evidence="1">
    <location>
        <begin position="1"/>
        <end position="47"/>
    </location>
</feature>
<evidence type="ECO:0000256" key="1">
    <source>
        <dbReference type="SAM" id="MobiDB-lite"/>
    </source>
</evidence>